<dbReference type="PANTHER" id="PTHR13383">
    <property type="entry name" value="RIBONUCLEASE H2 SUBUNIT B"/>
    <property type="match status" value="1"/>
</dbReference>
<dbReference type="Gene3D" id="2.20.25.530">
    <property type="match status" value="1"/>
</dbReference>
<sequence>MHFHPPNCFVRLLGAFIPLYVLLSEVQACNFRDVQDLSAEPQNAGASSGEAGSFEGHLLHLRNPKNDSTACYMIVNGLLLELHWFKQRYTSWFIGDSVCEDGSCYFTTPLDPLFMVLPILDSARMKKGDDLGKFRALEEMMCVDGYTGYMSLVPLLDKCLHIICEIREVGDSKYYRLDDRKVLAWLLCKAKRISEDLRSTQKNLLNMSKEDMNSYVVGLLSEYLTAEPWLTKLCNSLSVERGASKIGHWVAPPEVLGVAPSQNTKHSGSSVGKGAAAKKGAPQGVRKITSFFARPR</sequence>
<feature type="chain" id="PRO_5015316801" description="Ribonuclease H2 subunit B" evidence="7">
    <location>
        <begin position="29"/>
        <end position="296"/>
    </location>
</feature>
<feature type="region of interest" description="Disordered" evidence="6">
    <location>
        <begin position="260"/>
        <end position="283"/>
    </location>
</feature>
<evidence type="ECO:0000256" key="3">
    <source>
        <dbReference type="ARBA" id="ARBA00023242"/>
    </source>
</evidence>
<dbReference type="Pfam" id="PF17745">
    <property type="entry name" value="Ydr279_N"/>
    <property type="match status" value="1"/>
</dbReference>
<dbReference type="AlphaFoldDB" id="A0A2R6X417"/>
<proteinExistence type="predicted"/>
<evidence type="ECO:0000256" key="5">
    <source>
        <dbReference type="ARBA" id="ARBA00033464"/>
    </source>
</evidence>
<keyword evidence="3" id="KW-0539">Nucleus</keyword>
<reference evidence="11" key="1">
    <citation type="journal article" date="2017" name="Cell">
        <title>Insights into land plant evolution garnered from the Marchantia polymorpha genome.</title>
        <authorList>
            <person name="Bowman J.L."/>
            <person name="Kohchi T."/>
            <person name="Yamato K.T."/>
            <person name="Jenkins J."/>
            <person name="Shu S."/>
            <person name="Ishizaki K."/>
            <person name="Yamaoka S."/>
            <person name="Nishihama R."/>
            <person name="Nakamura Y."/>
            <person name="Berger F."/>
            <person name="Adam C."/>
            <person name="Aki S.S."/>
            <person name="Althoff F."/>
            <person name="Araki T."/>
            <person name="Arteaga-Vazquez M.A."/>
            <person name="Balasubrmanian S."/>
            <person name="Barry K."/>
            <person name="Bauer D."/>
            <person name="Boehm C.R."/>
            <person name="Briginshaw L."/>
            <person name="Caballero-Perez J."/>
            <person name="Catarino B."/>
            <person name="Chen F."/>
            <person name="Chiyoda S."/>
            <person name="Chovatia M."/>
            <person name="Davies K.M."/>
            <person name="Delmans M."/>
            <person name="Demura T."/>
            <person name="Dierschke T."/>
            <person name="Dolan L."/>
            <person name="Dorantes-Acosta A.E."/>
            <person name="Eklund D.M."/>
            <person name="Florent S.N."/>
            <person name="Flores-Sandoval E."/>
            <person name="Fujiyama A."/>
            <person name="Fukuzawa H."/>
            <person name="Galik B."/>
            <person name="Grimanelli D."/>
            <person name="Grimwood J."/>
            <person name="Grossniklaus U."/>
            <person name="Hamada T."/>
            <person name="Haseloff J."/>
            <person name="Hetherington A.J."/>
            <person name="Higo A."/>
            <person name="Hirakawa Y."/>
            <person name="Hundley H.N."/>
            <person name="Ikeda Y."/>
            <person name="Inoue K."/>
            <person name="Inoue S.I."/>
            <person name="Ishida S."/>
            <person name="Jia Q."/>
            <person name="Kakita M."/>
            <person name="Kanazawa T."/>
            <person name="Kawai Y."/>
            <person name="Kawashima T."/>
            <person name="Kennedy M."/>
            <person name="Kinose K."/>
            <person name="Kinoshita T."/>
            <person name="Kohara Y."/>
            <person name="Koide E."/>
            <person name="Komatsu K."/>
            <person name="Kopischke S."/>
            <person name="Kubo M."/>
            <person name="Kyozuka J."/>
            <person name="Lagercrantz U."/>
            <person name="Lin S.S."/>
            <person name="Lindquist E."/>
            <person name="Lipzen A.M."/>
            <person name="Lu C.W."/>
            <person name="De Luna E."/>
            <person name="Martienssen R.A."/>
            <person name="Minamino N."/>
            <person name="Mizutani M."/>
            <person name="Mizutani M."/>
            <person name="Mochizuki N."/>
            <person name="Monte I."/>
            <person name="Mosher R."/>
            <person name="Nagasaki H."/>
            <person name="Nakagami H."/>
            <person name="Naramoto S."/>
            <person name="Nishitani K."/>
            <person name="Ohtani M."/>
            <person name="Okamoto T."/>
            <person name="Okumura M."/>
            <person name="Phillips J."/>
            <person name="Pollak B."/>
            <person name="Reinders A."/>
            <person name="Rovekamp M."/>
            <person name="Sano R."/>
            <person name="Sawa S."/>
            <person name="Schmid M.W."/>
            <person name="Shirakawa M."/>
            <person name="Solano R."/>
            <person name="Spunde A."/>
            <person name="Suetsugu N."/>
            <person name="Sugano S."/>
            <person name="Sugiyama A."/>
            <person name="Sun R."/>
            <person name="Suzuki Y."/>
            <person name="Takenaka M."/>
            <person name="Takezawa D."/>
            <person name="Tomogane H."/>
            <person name="Tsuzuki M."/>
            <person name="Ueda T."/>
            <person name="Umeda M."/>
            <person name="Ward J.M."/>
            <person name="Watanabe Y."/>
            <person name="Yazaki K."/>
            <person name="Yokoyama R."/>
            <person name="Yoshitake Y."/>
            <person name="Yotsui I."/>
            <person name="Zachgo S."/>
            <person name="Schmutz J."/>
        </authorList>
    </citation>
    <scope>NUCLEOTIDE SEQUENCE [LARGE SCALE GENOMIC DNA]</scope>
    <source>
        <strain evidence="11">Tak-1</strain>
    </source>
</reference>
<dbReference type="GO" id="GO:0032299">
    <property type="term" value="C:ribonuclease H2 complex"/>
    <property type="evidence" value="ECO:0000318"/>
    <property type="project" value="GO_Central"/>
</dbReference>
<dbReference type="GO" id="GO:0005654">
    <property type="term" value="C:nucleoplasm"/>
    <property type="evidence" value="ECO:0000318"/>
    <property type="project" value="GO_Central"/>
</dbReference>
<organism evidence="10 11">
    <name type="scientific">Marchantia polymorpha</name>
    <name type="common">Common liverwort</name>
    <name type="synonym">Marchantia aquatica</name>
    <dbReference type="NCBI Taxonomy" id="3197"/>
    <lineage>
        <taxon>Eukaryota</taxon>
        <taxon>Viridiplantae</taxon>
        <taxon>Streptophyta</taxon>
        <taxon>Embryophyta</taxon>
        <taxon>Marchantiophyta</taxon>
        <taxon>Marchantiopsida</taxon>
        <taxon>Marchantiidae</taxon>
        <taxon>Marchantiales</taxon>
        <taxon>Marchantiaceae</taxon>
        <taxon>Marchantia</taxon>
    </lineage>
</organism>
<comment type="function">
    <text evidence="4">Non catalytic subunit of RNase H2, an endonuclease that specifically degrades the RNA of RNA:DNA hybrids. Participates in DNA replication, possibly by mediating the removal of lagging-strand Okazaki fragment RNA primers during DNA replication. Mediates the excision of single ribonucleotides from DNA:RNA duplexes.</text>
</comment>
<accession>A0A2R6X417</accession>
<dbReference type="Pfam" id="PF09468">
    <property type="entry name" value="RNase_H2-Ydr279"/>
    <property type="match status" value="1"/>
</dbReference>
<dbReference type="EMBL" id="KZ772709">
    <property type="protein sequence ID" value="PTQ40851.1"/>
    <property type="molecule type" value="Genomic_DNA"/>
</dbReference>
<evidence type="ECO:0000259" key="8">
    <source>
        <dbReference type="Pfam" id="PF09468"/>
    </source>
</evidence>
<dbReference type="InterPro" id="IPR019024">
    <property type="entry name" value="RNase_H2_suB_wHTH"/>
</dbReference>
<name>A0A2R6X417_MARPO</name>
<dbReference type="PANTHER" id="PTHR13383:SF11">
    <property type="entry name" value="RIBONUCLEASE H2 SUBUNIT B"/>
    <property type="match status" value="1"/>
</dbReference>
<dbReference type="CDD" id="cd09270">
    <property type="entry name" value="RNase_H2-B"/>
    <property type="match status" value="1"/>
</dbReference>
<dbReference type="InterPro" id="IPR040456">
    <property type="entry name" value="RNase_H2_suB"/>
</dbReference>
<comment type="subcellular location">
    <subcellularLocation>
        <location evidence="1">Nucleus</location>
    </subcellularLocation>
</comment>
<dbReference type="Gene3D" id="1.10.20.120">
    <property type="match status" value="1"/>
</dbReference>
<feature type="domain" description="Ribonuclease H2 subunit B wHTH" evidence="8">
    <location>
        <begin position="114"/>
        <end position="206"/>
    </location>
</feature>
<keyword evidence="7" id="KW-0732">Signal</keyword>
<evidence type="ECO:0000256" key="4">
    <source>
        <dbReference type="ARBA" id="ARBA00024778"/>
    </source>
</evidence>
<gene>
    <name evidence="10" type="ORF">MARPO_0037s0034</name>
</gene>
<evidence type="ECO:0000256" key="6">
    <source>
        <dbReference type="SAM" id="MobiDB-lite"/>
    </source>
</evidence>
<feature type="domain" description="Rnh202 triple barrel" evidence="9">
    <location>
        <begin position="57"/>
        <end position="111"/>
    </location>
</feature>
<keyword evidence="11" id="KW-1185">Reference proteome</keyword>
<feature type="compositionally biased region" description="Low complexity" evidence="6">
    <location>
        <begin position="265"/>
        <end position="281"/>
    </location>
</feature>
<dbReference type="Proteomes" id="UP000244005">
    <property type="component" value="Unassembled WGS sequence"/>
</dbReference>
<dbReference type="OrthoDB" id="29098at2759"/>
<evidence type="ECO:0000313" key="11">
    <source>
        <dbReference type="Proteomes" id="UP000244005"/>
    </source>
</evidence>
<dbReference type="Gramene" id="Mp3g11630.1">
    <property type="protein sequence ID" value="Mp3g11630.1.cds"/>
    <property type="gene ID" value="Mp3g11630"/>
</dbReference>
<evidence type="ECO:0000259" key="9">
    <source>
        <dbReference type="Pfam" id="PF17745"/>
    </source>
</evidence>
<evidence type="ECO:0000313" key="10">
    <source>
        <dbReference type="EMBL" id="PTQ40851.1"/>
    </source>
</evidence>
<dbReference type="InterPro" id="IPR041195">
    <property type="entry name" value="Rnh202_N"/>
</dbReference>
<evidence type="ECO:0000256" key="7">
    <source>
        <dbReference type="SAM" id="SignalP"/>
    </source>
</evidence>
<evidence type="ECO:0000256" key="2">
    <source>
        <dbReference type="ARBA" id="ARBA00019062"/>
    </source>
</evidence>
<protein>
    <recommendedName>
        <fullName evidence="2">Ribonuclease H2 subunit B</fullName>
    </recommendedName>
    <alternativeName>
        <fullName evidence="5">Ribonuclease HI subunit B</fullName>
    </alternativeName>
</protein>
<dbReference type="GO" id="GO:0006401">
    <property type="term" value="P:RNA catabolic process"/>
    <property type="evidence" value="ECO:0000318"/>
    <property type="project" value="GO_Central"/>
</dbReference>
<feature type="signal peptide" evidence="7">
    <location>
        <begin position="1"/>
        <end position="28"/>
    </location>
</feature>
<evidence type="ECO:0000256" key="1">
    <source>
        <dbReference type="ARBA" id="ARBA00004123"/>
    </source>
</evidence>